<dbReference type="EMBL" id="CP017476">
    <property type="protein sequence ID" value="AOW11577.1"/>
    <property type="molecule type" value="Genomic_DNA"/>
</dbReference>
<organism evidence="2 5">
    <name type="scientific">Hydrogenophaga crassostreae</name>
    <dbReference type="NCBI Taxonomy" id="1763535"/>
    <lineage>
        <taxon>Bacteria</taxon>
        <taxon>Pseudomonadati</taxon>
        <taxon>Pseudomonadota</taxon>
        <taxon>Betaproteobacteria</taxon>
        <taxon>Burkholderiales</taxon>
        <taxon>Comamonadaceae</taxon>
        <taxon>Hydrogenophaga</taxon>
    </lineage>
</organism>
<dbReference type="KEGG" id="hyl:LPB072_00580"/>
<dbReference type="Proteomes" id="UP000185680">
    <property type="component" value="Chromosome"/>
</dbReference>
<evidence type="ECO:0000313" key="5">
    <source>
        <dbReference type="Proteomes" id="UP000185680"/>
    </source>
</evidence>
<evidence type="ECO:0000313" key="2">
    <source>
        <dbReference type="EMBL" id="AOW11577.1"/>
    </source>
</evidence>
<dbReference type="OrthoDB" id="8851600at2"/>
<evidence type="ECO:0000256" key="1">
    <source>
        <dbReference type="SAM" id="SignalP"/>
    </source>
</evidence>
<accession>A0A167GA99</accession>
<dbReference type="Proteomes" id="UP000185657">
    <property type="component" value="Unassembled WGS sequence"/>
</dbReference>
<keyword evidence="1" id="KW-0732">Signal</keyword>
<feature type="signal peptide" evidence="1">
    <location>
        <begin position="1"/>
        <end position="19"/>
    </location>
</feature>
<reference evidence="2 5" key="2">
    <citation type="submission" date="2016-10" db="EMBL/GenBank/DDBJ databases">
        <title>Hydorgenophaga sp. LPB0072 isolated from gastropod.</title>
        <authorList>
            <person name="Kim E."/>
            <person name="Yi H."/>
        </authorList>
    </citation>
    <scope>NUCLEOTIDE SEQUENCE [LARGE SCALE GENOMIC DNA]</scope>
    <source>
        <strain evidence="2 5">LPB0072</strain>
    </source>
</reference>
<dbReference type="EMBL" id="LVWD01000044">
    <property type="protein sequence ID" value="OAD39176.1"/>
    <property type="molecule type" value="Genomic_DNA"/>
</dbReference>
<dbReference type="STRING" id="1763535.LPB072_00580"/>
<gene>
    <name evidence="2" type="ORF">LPB072_00580</name>
    <name evidence="3" type="ORF">LPB72_22855</name>
</gene>
<dbReference type="RefSeq" id="WP_066097062.1">
    <property type="nucleotide sequence ID" value="NZ_CP017476.1"/>
</dbReference>
<name>A0A167GA99_9BURK</name>
<proteinExistence type="predicted"/>
<feature type="chain" id="PRO_5044549511" description="DUF4148 domain-containing protein" evidence="1">
    <location>
        <begin position="20"/>
        <end position="109"/>
    </location>
</feature>
<evidence type="ECO:0000313" key="4">
    <source>
        <dbReference type="Proteomes" id="UP000185657"/>
    </source>
</evidence>
<protein>
    <recommendedName>
        <fullName evidence="6">DUF4148 domain-containing protein</fullName>
    </recommendedName>
</protein>
<keyword evidence="4" id="KW-1185">Reference proteome</keyword>
<dbReference type="AlphaFoldDB" id="A0A167GA99"/>
<evidence type="ECO:0000313" key="3">
    <source>
        <dbReference type="EMBL" id="OAD39176.1"/>
    </source>
</evidence>
<dbReference type="Pfam" id="PF13663">
    <property type="entry name" value="DUF4148"/>
    <property type="match status" value="1"/>
</dbReference>
<sequence length="109" mass="11508">MKSLVIATLLAATAFSASAMSGNNGELYPQDQDNFVSTKTRAEVIAEMREARAAGTIAYGDADIKRINARPAPSTSTLTRAEVLMEVADLAAQGKLYPNGNANGGIYRN</sequence>
<dbReference type="InterPro" id="IPR025421">
    <property type="entry name" value="DUF4148"/>
</dbReference>
<evidence type="ECO:0008006" key="6">
    <source>
        <dbReference type="Google" id="ProtNLM"/>
    </source>
</evidence>
<reference evidence="3 4" key="1">
    <citation type="submission" date="2016-02" db="EMBL/GenBank/DDBJ databases">
        <title>Draft genome sequence of Hydrogenophaga sp. LPB0072.</title>
        <authorList>
            <person name="Shin S.-K."/>
            <person name="Yi H."/>
        </authorList>
    </citation>
    <scope>NUCLEOTIDE SEQUENCE [LARGE SCALE GENOMIC DNA]</scope>
    <source>
        <strain evidence="3 4">LPB0072</strain>
    </source>
</reference>